<dbReference type="WBParaSite" id="MBELARI_LOCUS19308">
    <property type="protein sequence ID" value="MBELARI_LOCUS19308"/>
    <property type="gene ID" value="MBELARI_LOCUS19308"/>
</dbReference>
<protein>
    <recommendedName>
        <fullName evidence="3 6">Queuosine 5'-phosphate N-glycosylase/hydrolase</fullName>
        <ecNumber evidence="6">3.2.2.-</ecNumber>
    </recommendedName>
    <alternativeName>
        <fullName evidence="4 6">Queuosine-nucleotide N-glycosylase/hydrolase</fullName>
    </alternativeName>
</protein>
<comment type="similarity">
    <text evidence="2 6">Belongs to the QNG1 protein family.</text>
</comment>
<evidence type="ECO:0000256" key="2">
    <source>
        <dbReference type="ARBA" id="ARBA00035119"/>
    </source>
</evidence>
<proteinExistence type="inferred from homology"/>
<dbReference type="InterPro" id="IPR019438">
    <property type="entry name" value="Q_salvage"/>
</dbReference>
<dbReference type="Pfam" id="PF10343">
    <property type="entry name" value="Q_salvage"/>
    <property type="match status" value="1"/>
</dbReference>
<evidence type="ECO:0000256" key="6">
    <source>
        <dbReference type="RuleBase" id="RU365002"/>
    </source>
</evidence>
<dbReference type="PANTHER" id="PTHR21314">
    <property type="entry name" value="QUEUOSINE 5'-PHOSPHATE N-GLYCOSYLASE_HYDROLASE-RELATED"/>
    <property type="match status" value="1"/>
</dbReference>
<evidence type="ECO:0000313" key="8">
    <source>
        <dbReference type="WBParaSite" id="MBELARI_LOCUS19308"/>
    </source>
</evidence>
<dbReference type="GO" id="GO:0006400">
    <property type="term" value="P:tRNA modification"/>
    <property type="evidence" value="ECO:0007669"/>
    <property type="project" value="TreeGrafter"/>
</dbReference>
<keyword evidence="1 6" id="KW-0378">Hydrolase</keyword>
<sequence length="344" mass="39068">MDSTRLKPRDSGKFIASKSENVSILEDGVRKAARLILNAVKDGSMEKVQFAAQDVHPKGGGTKAVDWVFLLDTINFSFWPDEGKSYEVLWKEKKYTGYFAACAAVNKALEKGIPVTSAEWMAKASLQDLEEIFRSDTPPFAMIPLFEERQKAINDSGKVLLEKFDGSFHNVVKKCDQSAQTLLQLIVENFVSFRDFAEFHGQKISLLKRAQILVLDVFGALEGHPEANFGDIDSLTMFADYRVPQAMAFLEVLKYSDQLLEKLKKKGRLMAAGDEEIELRGCSIEACERIVASIEELRVNEEEYQHCRKVTSADVDVFLWMYRRAHAEKVEEAVPMHRTRTIYY</sequence>
<evidence type="ECO:0000256" key="3">
    <source>
        <dbReference type="ARBA" id="ARBA00035306"/>
    </source>
</evidence>
<comment type="function">
    <text evidence="6">Catalyzes the hydrolysis of queuosine 5'-phosphate, releasing the nucleobase queuine (q). Is required for salvage of queuine from exogenous queuosine (Q) that is imported and then converted to queuosine 5'-phosphate intracellularly.</text>
</comment>
<comment type="catalytic activity">
    <reaction evidence="5 6">
        <text>queuosine 5'-phosphate + H2O = queuine + D-ribose 5-phosphate</text>
        <dbReference type="Rhea" id="RHEA:75387"/>
        <dbReference type="ChEBI" id="CHEBI:15377"/>
        <dbReference type="ChEBI" id="CHEBI:17433"/>
        <dbReference type="ChEBI" id="CHEBI:78346"/>
        <dbReference type="ChEBI" id="CHEBI:194371"/>
    </reaction>
    <physiologicalReaction direction="left-to-right" evidence="5 6">
        <dbReference type="Rhea" id="RHEA:75388"/>
    </physiologicalReaction>
</comment>
<name>A0AAF3F0P4_9BILA</name>
<organism evidence="7 8">
    <name type="scientific">Mesorhabditis belari</name>
    <dbReference type="NCBI Taxonomy" id="2138241"/>
    <lineage>
        <taxon>Eukaryota</taxon>
        <taxon>Metazoa</taxon>
        <taxon>Ecdysozoa</taxon>
        <taxon>Nematoda</taxon>
        <taxon>Chromadorea</taxon>
        <taxon>Rhabditida</taxon>
        <taxon>Rhabditina</taxon>
        <taxon>Rhabditomorpha</taxon>
        <taxon>Rhabditoidea</taxon>
        <taxon>Rhabditidae</taxon>
        <taxon>Mesorhabditinae</taxon>
        <taxon>Mesorhabditis</taxon>
    </lineage>
</organism>
<dbReference type="AlphaFoldDB" id="A0AAF3F0P4"/>
<keyword evidence="7" id="KW-1185">Reference proteome</keyword>
<dbReference type="EC" id="3.2.2.-" evidence="6"/>
<evidence type="ECO:0000313" key="7">
    <source>
        <dbReference type="Proteomes" id="UP000887575"/>
    </source>
</evidence>
<evidence type="ECO:0000256" key="4">
    <source>
        <dbReference type="ARBA" id="ARBA00035393"/>
    </source>
</evidence>
<evidence type="ECO:0000256" key="1">
    <source>
        <dbReference type="ARBA" id="ARBA00022801"/>
    </source>
</evidence>
<accession>A0AAF3F0P4</accession>
<reference evidence="8" key="1">
    <citation type="submission" date="2024-02" db="UniProtKB">
        <authorList>
            <consortium name="WormBaseParasite"/>
        </authorList>
    </citation>
    <scope>IDENTIFICATION</scope>
</reference>
<dbReference type="GO" id="GO:0016787">
    <property type="term" value="F:hydrolase activity"/>
    <property type="evidence" value="ECO:0007669"/>
    <property type="project" value="UniProtKB-KW"/>
</dbReference>
<dbReference type="PANTHER" id="PTHR21314:SF0">
    <property type="entry name" value="QUEUOSINE 5'-PHOSPHATE N-GLYCOSYLASE_HYDROLASE"/>
    <property type="match status" value="1"/>
</dbReference>
<evidence type="ECO:0000256" key="5">
    <source>
        <dbReference type="ARBA" id="ARBA00048204"/>
    </source>
</evidence>
<dbReference type="Proteomes" id="UP000887575">
    <property type="component" value="Unassembled WGS sequence"/>
</dbReference>